<keyword evidence="2" id="KW-1185">Reference proteome</keyword>
<dbReference type="Gene3D" id="3.10.180.10">
    <property type="entry name" value="2,3-Dihydroxybiphenyl 1,2-Dioxygenase, domain 1"/>
    <property type="match status" value="1"/>
</dbReference>
<dbReference type="InterPro" id="IPR029068">
    <property type="entry name" value="Glyas_Bleomycin-R_OHBP_Dase"/>
</dbReference>
<dbReference type="SUPFAM" id="SSF54593">
    <property type="entry name" value="Glyoxalase/Bleomycin resistance protein/Dihydroxybiphenyl dioxygenase"/>
    <property type="match status" value="1"/>
</dbReference>
<accession>A0A8B6X4H3</accession>
<dbReference type="InterPro" id="IPR009725">
    <property type="entry name" value="3_dmu_93_MTrfase"/>
</dbReference>
<dbReference type="Pfam" id="PF06983">
    <property type="entry name" value="3-dmu-9_3-mt"/>
    <property type="match status" value="1"/>
</dbReference>
<feature type="domain" description="PhnB-like" evidence="1">
    <location>
        <begin position="3"/>
        <end position="117"/>
    </location>
</feature>
<evidence type="ECO:0000313" key="2">
    <source>
        <dbReference type="Proteomes" id="UP000675920"/>
    </source>
</evidence>
<dbReference type="RefSeq" id="WP_028311672.1">
    <property type="nucleotide sequence ID" value="NZ_AXWS01000013.1"/>
</dbReference>
<evidence type="ECO:0000313" key="3">
    <source>
        <dbReference type="RefSeq" id="WP_028311672.1"/>
    </source>
</evidence>
<organism evidence="2 3">
    <name type="scientific">Derxia gummosa DSM 723</name>
    <dbReference type="NCBI Taxonomy" id="1121388"/>
    <lineage>
        <taxon>Bacteria</taxon>
        <taxon>Pseudomonadati</taxon>
        <taxon>Pseudomonadota</taxon>
        <taxon>Betaproteobacteria</taxon>
        <taxon>Burkholderiales</taxon>
        <taxon>Alcaligenaceae</taxon>
        <taxon>Derxia</taxon>
    </lineage>
</organism>
<evidence type="ECO:0000259" key="1">
    <source>
        <dbReference type="Pfam" id="PF06983"/>
    </source>
</evidence>
<dbReference type="PIRSF" id="PIRSF021700">
    <property type="entry name" value="3_dmu_93_MTrfase"/>
    <property type="match status" value="1"/>
</dbReference>
<dbReference type="PANTHER" id="PTHR33990">
    <property type="entry name" value="PROTEIN YJDN-RELATED"/>
    <property type="match status" value="1"/>
</dbReference>
<dbReference type="OrthoDB" id="5293819at2"/>
<dbReference type="Proteomes" id="UP000675920">
    <property type="component" value="Unplaced"/>
</dbReference>
<dbReference type="InterPro" id="IPR028973">
    <property type="entry name" value="PhnB-like"/>
</dbReference>
<reference evidence="3" key="2">
    <citation type="journal article" date="2011" name="J. Inorg. Biochem.">
        <title>Structural and mechanistic comparisons of the metal-binding members of the vicinal oxygen chelate (VOC) superfamily.</title>
        <authorList>
            <person name="He P."/>
            <person name="Moran G.R."/>
        </authorList>
    </citation>
    <scope>NUCLEOTIDE SEQUENCE</scope>
</reference>
<dbReference type="CDD" id="cd06588">
    <property type="entry name" value="PhnB_like"/>
    <property type="match status" value="1"/>
</dbReference>
<dbReference type="PANTHER" id="PTHR33990:SF2">
    <property type="entry name" value="PHNB-LIKE DOMAIN-CONTAINING PROTEIN"/>
    <property type="match status" value="1"/>
</dbReference>
<name>A0A8B6X4H3_9BURK</name>
<proteinExistence type="predicted"/>
<protein>
    <submittedName>
        <fullName evidence="3">VOC family protein</fullName>
    </submittedName>
</protein>
<reference evidence="3" key="1">
    <citation type="journal article" date="2000" name="Biochemistry">
        <title>Mechanistic diversity in a metalloenzyme superfamily.</title>
        <authorList>
            <person name="Armstrong R.N."/>
        </authorList>
    </citation>
    <scope>NUCLEOTIDE SEQUENCE</scope>
</reference>
<dbReference type="AlphaFoldDB" id="A0A8B6X4H3"/>
<sequence length="157" mass="17111">MARISPFLWYAEEAEQAAAFYTSLFPDSAIRRVTSMPIETPAGPPGAVRVVEFTLLGREFTAMTAGPMDPFNHAISLVVTCDSQEEIDRYWNALLDGGSAEECGWLRDRWGVCWQIVPAVLDEMIASTDTEAAARAATAMMSMVKLDIAALQAAFDG</sequence>
<reference evidence="3" key="3">
    <citation type="submission" date="2025-08" db="UniProtKB">
        <authorList>
            <consortium name="RefSeq"/>
        </authorList>
    </citation>
    <scope>IDENTIFICATION</scope>
</reference>